<reference evidence="2 3" key="1">
    <citation type="submission" date="2014-04" db="EMBL/GenBank/DDBJ databases">
        <authorList>
            <consortium name="DOE Joint Genome Institute"/>
            <person name="Kuo A."/>
            <person name="Kohler A."/>
            <person name="Nagy L.G."/>
            <person name="Floudas D."/>
            <person name="Copeland A."/>
            <person name="Barry K.W."/>
            <person name="Cichocki N."/>
            <person name="Veneault-Fourrey C."/>
            <person name="LaButti K."/>
            <person name="Lindquist E.A."/>
            <person name="Lipzen A."/>
            <person name="Lundell T."/>
            <person name="Morin E."/>
            <person name="Murat C."/>
            <person name="Sun H."/>
            <person name="Tunlid A."/>
            <person name="Henrissat B."/>
            <person name="Grigoriev I.V."/>
            <person name="Hibbett D.S."/>
            <person name="Martin F."/>
            <person name="Nordberg H.P."/>
            <person name="Cantor M.N."/>
            <person name="Hua S.X."/>
        </authorList>
    </citation>
    <scope>NUCLEOTIDE SEQUENCE [LARGE SCALE GENOMIC DNA]</scope>
    <source>
        <strain evidence="2 3">LaAM-08-1</strain>
    </source>
</reference>
<name>A0A0C9WI80_9AGAR</name>
<dbReference type="OrthoDB" id="408631at2759"/>
<dbReference type="Pfam" id="PF00135">
    <property type="entry name" value="COesterase"/>
    <property type="match status" value="1"/>
</dbReference>
<evidence type="ECO:0000259" key="1">
    <source>
        <dbReference type="Pfam" id="PF00135"/>
    </source>
</evidence>
<accession>A0A0C9WI80</accession>
<dbReference type="InterPro" id="IPR029058">
    <property type="entry name" value="AB_hydrolase_fold"/>
</dbReference>
<dbReference type="HOGENOM" id="CLU_1135800_0_0_1"/>
<dbReference type="SUPFAM" id="SSF53474">
    <property type="entry name" value="alpha/beta-Hydrolases"/>
    <property type="match status" value="1"/>
</dbReference>
<feature type="non-terminal residue" evidence="2">
    <location>
        <position position="1"/>
    </location>
</feature>
<organism evidence="2 3">
    <name type="scientific">Laccaria amethystina LaAM-08-1</name>
    <dbReference type="NCBI Taxonomy" id="1095629"/>
    <lineage>
        <taxon>Eukaryota</taxon>
        <taxon>Fungi</taxon>
        <taxon>Dikarya</taxon>
        <taxon>Basidiomycota</taxon>
        <taxon>Agaricomycotina</taxon>
        <taxon>Agaricomycetes</taxon>
        <taxon>Agaricomycetidae</taxon>
        <taxon>Agaricales</taxon>
        <taxon>Agaricineae</taxon>
        <taxon>Hydnangiaceae</taxon>
        <taxon>Laccaria</taxon>
    </lineage>
</organism>
<dbReference type="InterPro" id="IPR002018">
    <property type="entry name" value="CarbesteraseB"/>
</dbReference>
<dbReference type="InterPro" id="IPR050309">
    <property type="entry name" value="Type-B_Carboxylest/Lipase"/>
</dbReference>
<dbReference type="Gene3D" id="3.40.50.1820">
    <property type="entry name" value="alpha/beta hydrolase"/>
    <property type="match status" value="1"/>
</dbReference>
<evidence type="ECO:0000313" key="3">
    <source>
        <dbReference type="Proteomes" id="UP000054477"/>
    </source>
</evidence>
<dbReference type="EMBL" id="KN838906">
    <property type="protein sequence ID" value="KIJ92479.1"/>
    <property type="molecule type" value="Genomic_DNA"/>
</dbReference>
<proteinExistence type="predicted"/>
<reference evidence="3" key="2">
    <citation type="submission" date="2015-01" db="EMBL/GenBank/DDBJ databases">
        <title>Evolutionary Origins and Diversification of the Mycorrhizal Mutualists.</title>
        <authorList>
            <consortium name="DOE Joint Genome Institute"/>
            <consortium name="Mycorrhizal Genomics Consortium"/>
            <person name="Kohler A."/>
            <person name="Kuo A."/>
            <person name="Nagy L.G."/>
            <person name="Floudas D."/>
            <person name="Copeland A."/>
            <person name="Barry K.W."/>
            <person name="Cichocki N."/>
            <person name="Veneault-Fourrey C."/>
            <person name="LaButti K."/>
            <person name="Lindquist E.A."/>
            <person name="Lipzen A."/>
            <person name="Lundell T."/>
            <person name="Morin E."/>
            <person name="Murat C."/>
            <person name="Riley R."/>
            <person name="Ohm R."/>
            <person name="Sun H."/>
            <person name="Tunlid A."/>
            <person name="Henrissat B."/>
            <person name="Grigoriev I.V."/>
            <person name="Hibbett D.S."/>
            <person name="Martin F."/>
        </authorList>
    </citation>
    <scope>NUCLEOTIDE SEQUENCE [LARGE SCALE GENOMIC DNA]</scope>
    <source>
        <strain evidence="3">LaAM-08-1</strain>
    </source>
</reference>
<dbReference type="STRING" id="1095629.A0A0C9WI80"/>
<dbReference type="AlphaFoldDB" id="A0A0C9WI80"/>
<evidence type="ECO:0000313" key="2">
    <source>
        <dbReference type="EMBL" id="KIJ92479.1"/>
    </source>
</evidence>
<dbReference type="PANTHER" id="PTHR11559">
    <property type="entry name" value="CARBOXYLESTERASE"/>
    <property type="match status" value="1"/>
</dbReference>
<gene>
    <name evidence="2" type="ORF">K443DRAFT_113532</name>
</gene>
<keyword evidence="3" id="KW-1185">Reference proteome</keyword>
<sequence>GGFEIGGTSSFQADPLVVRSVTLGEPVIHVSANYRLNAFGFLQGKEAKAAGLGKLASETVRKQFALGWVQKHISAFGGDTTKVITWGEGAGAFSVGYHIVANDGDTQGLFWGAFMVWLLSPSNMDREFTSMPELGSPNLLNDITANQQYFDQLVVDAGCQGSADPIACLRTLPFDKLGDAINQSPSLLSYQSLAVVWDLPSMGCLSNATPKSPCSRVYMPGYSSKMIMYKGEEFALPNIGAIFHG</sequence>
<feature type="domain" description="Carboxylesterase type B" evidence="1">
    <location>
        <begin position="1"/>
        <end position="187"/>
    </location>
</feature>
<protein>
    <recommendedName>
        <fullName evidence="1">Carboxylesterase type B domain-containing protein</fullName>
    </recommendedName>
</protein>
<dbReference type="Proteomes" id="UP000054477">
    <property type="component" value="Unassembled WGS sequence"/>
</dbReference>